<accession>A0ABV3X400</accession>
<dbReference type="PANTHER" id="PTHR42756">
    <property type="entry name" value="TRANSCRIPTIONAL REGULATOR, MARR"/>
    <property type="match status" value="1"/>
</dbReference>
<evidence type="ECO:0000313" key="6">
    <source>
        <dbReference type="Proteomes" id="UP001559623"/>
    </source>
</evidence>
<dbReference type="InterPro" id="IPR036388">
    <property type="entry name" value="WH-like_DNA-bd_sf"/>
</dbReference>
<evidence type="ECO:0000313" key="5">
    <source>
        <dbReference type="EMBL" id="MEX5284916.1"/>
    </source>
</evidence>
<keyword evidence="1" id="KW-0805">Transcription regulation</keyword>
<dbReference type="SMART" id="SM00347">
    <property type="entry name" value="HTH_MARR"/>
    <property type="match status" value="1"/>
</dbReference>
<comment type="caution">
    <text evidence="5">The sequence shown here is derived from an EMBL/GenBank/DDBJ whole genome shotgun (WGS) entry which is preliminary data.</text>
</comment>
<evidence type="ECO:0000256" key="3">
    <source>
        <dbReference type="ARBA" id="ARBA00023163"/>
    </source>
</evidence>
<reference evidence="5 6" key="1">
    <citation type="submission" date="2023-04" db="EMBL/GenBank/DDBJ databases">
        <title>Genome Sequence of Selenomonas sputigena ATCC 33150.</title>
        <authorList>
            <person name="Miller D.P."/>
            <person name="Anvari S."/>
            <person name="Polson S.W."/>
            <person name="Macdonald M."/>
            <person name="Mcdowell J.V."/>
        </authorList>
    </citation>
    <scope>NUCLEOTIDE SEQUENCE [LARGE SCALE GENOMIC DNA]</scope>
    <source>
        <strain evidence="5 6">ATCC 33150</strain>
    </source>
</reference>
<dbReference type="PROSITE" id="PS50995">
    <property type="entry name" value="HTH_MARR_2"/>
    <property type="match status" value="1"/>
</dbReference>
<proteinExistence type="predicted"/>
<dbReference type="Pfam" id="PF01047">
    <property type="entry name" value="MarR"/>
    <property type="match status" value="1"/>
</dbReference>
<sequence>MGNLQIARYFAILDRRSRSYVLEACRPLKITYAEYILLLRIFDCEGASQEELARALHADKSAVARVVKLLEAKGFICREKDAVDRRVKRIYLTEYGRMQHGFLLSVMDCWVDWLAEALPPEELDVVARGFRLLAERSTNADFRELVRKTEH</sequence>
<dbReference type="InterPro" id="IPR023187">
    <property type="entry name" value="Tscrpt_reg_MarR-type_CS"/>
</dbReference>
<gene>
    <name evidence="5" type="ORF">QCO44_04550</name>
</gene>
<dbReference type="PROSITE" id="PS01117">
    <property type="entry name" value="HTH_MARR_1"/>
    <property type="match status" value="1"/>
</dbReference>
<feature type="domain" description="HTH marR-type" evidence="4">
    <location>
        <begin position="3"/>
        <end position="135"/>
    </location>
</feature>
<dbReference type="Gene3D" id="1.10.10.10">
    <property type="entry name" value="Winged helix-like DNA-binding domain superfamily/Winged helix DNA-binding domain"/>
    <property type="match status" value="1"/>
</dbReference>
<dbReference type="RefSeq" id="WP_368846633.1">
    <property type="nucleotide sequence ID" value="NZ_CP194411.1"/>
</dbReference>
<evidence type="ECO:0000259" key="4">
    <source>
        <dbReference type="PROSITE" id="PS50995"/>
    </source>
</evidence>
<protein>
    <submittedName>
        <fullName evidence="5">MarR family transcriptional regulator</fullName>
    </submittedName>
</protein>
<dbReference type="InterPro" id="IPR000835">
    <property type="entry name" value="HTH_MarR-typ"/>
</dbReference>
<keyword evidence="6" id="KW-1185">Reference proteome</keyword>
<keyword evidence="3" id="KW-0804">Transcription</keyword>
<name>A0ABV3X400_9FIRM</name>
<evidence type="ECO:0000256" key="2">
    <source>
        <dbReference type="ARBA" id="ARBA00023125"/>
    </source>
</evidence>
<dbReference type="SUPFAM" id="SSF46785">
    <property type="entry name" value="Winged helix' DNA-binding domain"/>
    <property type="match status" value="1"/>
</dbReference>
<dbReference type="PANTHER" id="PTHR42756:SF1">
    <property type="entry name" value="TRANSCRIPTIONAL REPRESSOR OF EMRAB OPERON"/>
    <property type="match status" value="1"/>
</dbReference>
<dbReference type="PRINTS" id="PR00598">
    <property type="entry name" value="HTHMARR"/>
</dbReference>
<dbReference type="Proteomes" id="UP001559623">
    <property type="component" value="Unassembled WGS sequence"/>
</dbReference>
<dbReference type="InterPro" id="IPR036390">
    <property type="entry name" value="WH_DNA-bd_sf"/>
</dbReference>
<organism evidence="5 6">
    <name type="scientific">Selenomonas sputigena</name>
    <dbReference type="NCBI Taxonomy" id="69823"/>
    <lineage>
        <taxon>Bacteria</taxon>
        <taxon>Bacillati</taxon>
        <taxon>Bacillota</taxon>
        <taxon>Negativicutes</taxon>
        <taxon>Selenomonadales</taxon>
        <taxon>Selenomonadaceae</taxon>
        <taxon>Selenomonas</taxon>
    </lineage>
</organism>
<keyword evidence="2" id="KW-0238">DNA-binding</keyword>
<evidence type="ECO:0000256" key="1">
    <source>
        <dbReference type="ARBA" id="ARBA00023015"/>
    </source>
</evidence>
<dbReference type="EMBL" id="JARVLH010000002">
    <property type="protein sequence ID" value="MEX5284916.1"/>
    <property type="molecule type" value="Genomic_DNA"/>
</dbReference>